<name>A0A1X7VLI3_AMPQE</name>
<evidence type="ECO:0000259" key="2">
    <source>
        <dbReference type="Pfam" id="PF23751"/>
    </source>
</evidence>
<dbReference type="InterPro" id="IPR057852">
    <property type="entry name" value="Beta-prop_WDR11_1st"/>
</dbReference>
<dbReference type="InterPro" id="IPR057854">
    <property type="entry name" value="TPR_WDR11"/>
</dbReference>
<dbReference type="EnsemblMetazoa" id="XM_020008865.1">
    <property type="protein sequence ID" value="XP_019864424.1"/>
    <property type="gene ID" value="LOC100632443"/>
</dbReference>
<dbReference type="InterPro" id="IPR001680">
    <property type="entry name" value="WD40_rpt"/>
</dbReference>
<dbReference type="Pfam" id="PF23751">
    <property type="entry name" value="Beta-prop_WDR11_1st"/>
    <property type="match status" value="1"/>
</dbReference>
<reference evidence="6" key="1">
    <citation type="journal article" date="2010" name="Nature">
        <title>The Amphimedon queenslandica genome and the evolution of animal complexity.</title>
        <authorList>
            <person name="Srivastava M."/>
            <person name="Simakov O."/>
            <person name="Chapman J."/>
            <person name="Fahey B."/>
            <person name="Gauthier M.E."/>
            <person name="Mitros T."/>
            <person name="Richards G.S."/>
            <person name="Conaco C."/>
            <person name="Dacre M."/>
            <person name="Hellsten U."/>
            <person name="Larroux C."/>
            <person name="Putnam N.H."/>
            <person name="Stanke M."/>
            <person name="Adamska M."/>
            <person name="Darling A."/>
            <person name="Degnan S.M."/>
            <person name="Oakley T.H."/>
            <person name="Plachetzki D.C."/>
            <person name="Zhai Y."/>
            <person name="Adamski M."/>
            <person name="Calcino A."/>
            <person name="Cummins S.F."/>
            <person name="Goodstein D.M."/>
            <person name="Harris C."/>
            <person name="Jackson D.J."/>
            <person name="Leys S.P."/>
            <person name="Shu S."/>
            <person name="Woodcroft B.J."/>
            <person name="Vervoort M."/>
            <person name="Kosik K.S."/>
            <person name="Manning G."/>
            <person name="Degnan B.M."/>
            <person name="Rokhsar D.S."/>
        </authorList>
    </citation>
    <scope>NUCLEOTIDE SEQUENCE [LARGE SCALE GENOMIC DNA]</scope>
</reference>
<feature type="region of interest" description="Disordered" evidence="1">
    <location>
        <begin position="940"/>
        <end position="960"/>
    </location>
</feature>
<dbReference type="InterPro" id="IPR015943">
    <property type="entry name" value="WD40/YVTN_repeat-like_dom_sf"/>
</dbReference>
<dbReference type="Proteomes" id="UP000007879">
    <property type="component" value="Unassembled WGS sequence"/>
</dbReference>
<dbReference type="SUPFAM" id="SSF50998">
    <property type="entry name" value="Quinoprotein alcohol dehydrogenase-like"/>
    <property type="match status" value="1"/>
</dbReference>
<reference evidence="5" key="2">
    <citation type="submission" date="2017-05" db="UniProtKB">
        <authorList>
            <consortium name="EnsemblMetazoa"/>
        </authorList>
    </citation>
    <scope>IDENTIFICATION</scope>
</reference>
<dbReference type="Pfam" id="PF23752">
    <property type="entry name" value="Beta-prop_WDR11_2nd"/>
    <property type="match status" value="1"/>
</dbReference>
<dbReference type="Gene3D" id="2.130.10.10">
    <property type="entry name" value="YVTN repeat-like/Quinoprotein amine dehydrogenase"/>
    <property type="match status" value="3"/>
</dbReference>
<dbReference type="EnsemblMetazoa" id="Aqu2.1.40754_001">
    <property type="protein sequence ID" value="Aqu2.1.40754_001"/>
    <property type="gene ID" value="Aqu2.1.40754"/>
</dbReference>
<dbReference type="InterPro" id="IPR036322">
    <property type="entry name" value="WD40_repeat_dom_sf"/>
</dbReference>
<dbReference type="KEGG" id="aqu:100632443"/>
<dbReference type="SMART" id="SM00320">
    <property type="entry name" value="WD40"/>
    <property type="match status" value="3"/>
</dbReference>
<gene>
    <name evidence="5" type="primary">100632443</name>
</gene>
<dbReference type="InterPro" id="IPR011047">
    <property type="entry name" value="Quinoprotein_ADH-like_sf"/>
</dbReference>
<dbReference type="AlphaFoldDB" id="A0A1X7VLI3"/>
<protein>
    <submittedName>
        <fullName evidence="5">Uncharacterized protein</fullName>
    </submittedName>
</protein>
<dbReference type="InterPro" id="IPR039694">
    <property type="entry name" value="WDR11"/>
</dbReference>
<evidence type="ECO:0000259" key="4">
    <source>
        <dbReference type="Pfam" id="PF23753"/>
    </source>
</evidence>
<feature type="domain" description="WDR11 TPR" evidence="4">
    <location>
        <begin position="897"/>
        <end position="1206"/>
    </location>
</feature>
<evidence type="ECO:0000313" key="6">
    <source>
        <dbReference type="Proteomes" id="UP000007879"/>
    </source>
</evidence>
<dbReference type="PANTHER" id="PTHR14593">
    <property type="entry name" value="WD REPEAT-CONTAINING PROTEIN 11"/>
    <property type="match status" value="1"/>
</dbReference>
<dbReference type="GO" id="GO:0005737">
    <property type="term" value="C:cytoplasm"/>
    <property type="evidence" value="ECO:0007669"/>
    <property type="project" value="TreeGrafter"/>
</dbReference>
<evidence type="ECO:0000313" key="5">
    <source>
        <dbReference type="EnsemblMetazoa" id="Aqu2.1.40754_001"/>
    </source>
</evidence>
<keyword evidence="6" id="KW-1185">Reference proteome</keyword>
<dbReference type="PANTHER" id="PTHR14593:SF5">
    <property type="entry name" value="WD REPEAT-CONTAINING PROTEIN 11"/>
    <property type="match status" value="1"/>
</dbReference>
<dbReference type="InParanoid" id="A0A1X7VLI3"/>
<dbReference type="eggNOG" id="KOG1912">
    <property type="taxonomic scope" value="Eukaryota"/>
</dbReference>
<accession>A0A1X7VLI3</accession>
<feature type="domain" description="WDR11 first beta-propeller" evidence="2">
    <location>
        <begin position="249"/>
        <end position="321"/>
    </location>
</feature>
<evidence type="ECO:0000259" key="3">
    <source>
        <dbReference type="Pfam" id="PF23752"/>
    </source>
</evidence>
<dbReference type="STRING" id="400682.A0A1X7VLI3"/>
<dbReference type="Pfam" id="PF23753">
    <property type="entry name" value="TPR_WDR11"/>
    <property type="match status" value="1"/>
</dbReference>
<dbReference type="SUPFAM" id="SSF50978">
    <property type="entry name" value="WD40 repeat-like"/>
    <property type="match status" value="1"/>
</dbReference>
<dbReference type="OrthoDB" id="1291858at2759"/>
<sequence>MSGGTPHIPAGVKVTPQVMCGPVQPANRTALDWSWLGPVAFGCSKYVVVVDPRTSQNLQTLDGHSTNIIKVRWSRQLHHCTLASPYILRLASVDANGQCIVWDVGQATHISNFSIGNKPLVDIQWLTTNDTCRDLLLIFTSPGTMCIWNADTGTRISRTTFAENILSFSFNHFSPDQLVLLSADYFIFINDFNPPKNTSGTSKKMYMNVPHHQSIGGGGRGWSRDAPRRLLSDESLNNDDSLSLSDCLQVSFSPICRSHLFLLYSREVLIIDTDIMQAIGSIYLERVTAPFLQLFPCQQRDALYCLHENGSISFRVRQPVEFPRTHTLTMADFRELIDVTYDLYYLTEPQRISKNIKPLAFSVCPTTELQLSVLTSEGKLLFWDVGFECMGLYDGRRGEEGGSPLSLISALPVTNGGDRPIGSSCEGLTLSQSIAPHWFNPSDGTNIYTLVSPYMTLTNIYYGLASAPTVLKMCPPLTTKNWHFYKPLVAVGNGTGGVQIVNLSTRQLYREITVHTCAVRGIEWLNHNTLITFAYPPPNSNGLVRNELAAVSLDTGHVNQLKKGENNYVQPITGVRISTHKNYFVVNIKDTPPEFYNAKTLSFMRSLESKPASFVAVEWANVSAFSSFVPKPHPHNQRVSSPAHKTETELESIQTIKQSQLPEKEILSLIDANSNIHHITVDRAGFQLGPQSSQNFALRSPTAMSWKGDTLVSGDSEGTLILWDINASSLKYLETPKSQIKKMKFGPGKGNKRLLVLYNNRLDIREINMKEDDITGQYKWSKGDLSVEDLDWCSSDKLICLMSDGTIRVTDVKFIYSSTAYNPSDYHETVFNPSIVLPQSMFRFKCLLQHQSWNIEYTLDQFDFSDSSSDPIEKGVATLLKTLPNRFRDSLLNAKLGTPQRSLVAAILLGDEFEMQFWTTALYHMIKEKSRLQDPQYKKYHYSSAPDTNDDSDLFQPDSNASTDIESALRNSLEDLLEDDGRSSSDTLIQESNQRTWQLTPPLDLNYDLFMDQDIYKYYQLHRVLCHDGRRHTLSQTRHCAETLLFLKQTDRAVQLLLETDTSSSDYYTDALKACLAATIRSSGASQSTIKLVATNLIANNKLSEGAQLLALIDKGLDACRYMQTYGQWYMSVWLAKSTLNEREAKEVIMRWGEHLASSSVNQKKKALLVYLSLGQFVKVTEMLYSMRYFNLAAVFAESCLEYRLMRRNKETSSLIEAVFLEYARYADSLGMKRSMRYYCNLAGENGRLLLEEHLSPSQGKTPNSP</sequence>
<organism evidence="5">
    <name type="scientific">Amphimedon queenslandica</name>
    <name type="common">Sponge</name>
    <dbReference type="NCBI Taxonomy" id="400682"/>
    <lineage>
        <taxon>Eukaryota</taxon>
        <taxon>Metazoa</taxon>
        <taxon>Porifera</taxon>
        <taxon>Demospongiae</taxon>
        <taxon>Heteroscleromorpha</taxon>
        <taxon>Haplosclerida</taxon>
        <taxon>Niphatidae</taxon>
        <taxon>Amphimedon</taxon>
    </lineage>
</organism>
<dbReference type="InterPro" id="IPR057853">
    <property type="entry name" value="Beta-prop_WDR11_2nd"/>
</dbReference>
<evidence type="ECO:0000256" key="1">
    <source>
        <dbReference type="SAM" id="MobiDB-lite"/>
    </source>
</evidence>
<feature type="domain" description="WDR11 second beta-propeller" evidence="3">
    <location>
        <begin position="487"/>
        <end position="793"/>
    </location>
</feature>
<proteinExistence type="predicted"/>